<comment type="caution">
    <text evidence="2">The sequence shown here is derived from an EMBL/GenBank/DDBJ whole genome shotgun (WGS) entry which is preliminary data.</text>
</comment>
<gene>
    <name evidence="2" type="ORF">FOZ63_027270</name>
</gene>
<evidence type="ECO:0000256" key="1">
    <source>
        <dbReference type="SAM" id="MobiDB-lite"/>
    </source>
</evidence>
<sequence length="330" mass="36410">MRGSNGTTTSAKGCKSTVLQSLLEESRQGIDTTQEIALVSNDKCGHATGASESDRGMSGVPRAQLGHAIGSSPPPPGYVRVVSHSRPGEYTYYCPAKDTRYATVEMAWAAYDLDHRASTTLPPQPNGYPPPAAARGHQQHHRVQQPQSPPTGSGSSSASQGKDHYHSVGPHKARVGSRSKRPTIRSGGTEAGKSWQLLEMARHERWSMRARLRRWIDRRRIRRHVKRHMWWRTMKASQNPIDAPPPDKVPRPGGDGLFMDKSFSPLDARNTIGPVSSEDNKSRLRLTPAERDGAVWIRIPDLIRMNCGLSHGDPVNLFDDTIEPNDLTQG</sequence>
<feature type="compositionally biased region" description="Basic residues" evidence="1">
    <location>
        <begin position="169"/>
        <end position="183"/>
    </location>
</feature>
<evidence type="ECO:0000313" key="3">
    <source>
        <dbReference type="Proteomes" id="UP000553632"/>
    </source>
</evidence>
<evidence type="ECO:0000313" key="2">
    <source>
        <dbReference type="EMBL" id="KAF4730856.1"/>
    </source>
</evidence>
<keyword evidence="3" id="KW-1185">Reference proteome</keyword>
<dbReference type="EMBL" id="JABANO010019025">
    <property type="protein sequence ID" value="KAF4730856.1"/>
    <property type="molecule type" value="Genomic_DNA"/>
</dbReference>
<feature type="region of interest" description="Disordered" evidence="1">
    <location>
        <begin position="118"/>
        <end position="190"/>
    </location>
</feature>
<name>A0A7J6SET0_PEROL</name>
<accession>A0A7J6SET0</accession>
<feature type="compositionally biased region" description="Pro residues" evidence="1">
    <location>
        <begin position="122"/>
        <end position="132"/>
    </location>
</feature>
<feature type="non-terminal residue" evidence="2">
    <location>
        <position position="1"/>
    </location>
</feature>
<protein>
    <submittedName>
        <fullName evidence="2">Uncharacterized protein</fullName>
    </submittedName>
</protein>
<dbReference type="Proteomes" id="UP000553632">
    <property type="component" value="Unassembled WGS sequence"/>
</dbReference>
<reference evidence="2 3" key="1">
    <citation type="submission" date="2020-04" db="EMBL/GenBank/DDBJ databases">
        <title>Perkinsus olseni comparative genomics.</title>
        <authorList>
            <person name="Bogema D.R."/>
        </authorList>
    </citation>
    <scope>NUCLEOTIDE SEQUENCE [LARGE SCALE GENOMIC DNA]</scope>
    <source>
        <strain evidence="2 3">ATCC PRA-207</strain>
    </source>
</reference>
<feature type="compositionally biased region" description="Low complexity" evidence="1">
    <location>
        <begin position="144"/>
        <end position="160"/>
    </location>
</feature>
<organism evidence="2 3">
    <name type="scientific">Perkinsus olseni</name>
    <name type="common">Perkinsus atlanticus</name>
    <dbReference type="NCBI Taxonomy" id="32597"/>
    <lineage>
        <taxon>Eukaryota</taxon>
        <taxon>Sar</taxon>
        <taxon>Alveolata</taxon>
        <taxon>Perkinsozoa</taxon>
        <taxon>Perkinsea</taxon>
        <taxon>Perkinsida</taxon>
        <taxon>Perkinsidae</taxon>
        <taxon>Perkinsus</taxon>
    </lineage>
</organism>
<dbReference type="AlphaFoldDB" id="A0A7J6SET0"/>
<proteinExistence type="predicted"/>